<proteinExistence type="predicted"/>
<name>A0A699Z8D5_HAELA</name>
<protein>
    <submittedName>
        <fullName evidence="2">Selenoprotein W1</fullName>
    </submittedName>
</protein>
<evidence type="ECO:0000313" key="3">
    <source>
        <dbReference type="Proteomes" id="UP000485058"/>
    </source>
</evidence>
<gene>
    <name evidence="2" type="ORF">HaLaN_11270</name>
</gene>
<dbReference type="EMBL" id="BLLF01000807">
    <property type="protein sequence ID" value="GFH15104.1"/>
    <property type="molecule type" value="Genomic_DNA"/>
</dbReference>
<dbReference type="Gene3D" id="3.40.30.10">
    <property type="entry name" value="Glutaredoxin"/>
    <property type="match status" value="1"/>
</dbReference>
<dbReference type="Pfam" id="PF10262">
    <property type="entry name" value="Rdx"/>
    <property type="match status" value="1"/>
</dbReference>
<organism evidence="2 3">
    <name type="scientific">Haematococcus lacustris</name>
    <name type="common">Green alga</name>
    <name type="synonym">Haematococcus pluvialis</name>
    <dbReference type="NCBI Taxonomy" id="44745"/>
    <lineage>
        <taxon>Eukaryota</taxon>
        <taxon>Viridiplantae</taxon>
        <taxon>Chlorophyta</taxon>
        <taxon>core chlorophytes</taxon>
        <taxon>Chlorophyceae</taxon>
        <taxon>CS clade</taxon>
        <taxon>Chlamydomonadales</taxon>
        <taxon>Haematococcaceae</taxon>
        <taxon>Haematococcus</taxon>
    </lineage>
</organism>
<dbReference type="Proteomes" id="UP000485058">
    <property type="component" value="Unassembled WGS sequence"/>
</dbReference>
<accession>A0A699Z8D5</accession>
<keyword evidence="1" id="KW-0676">Redox-active center</keyword>
<dbReference type="AlphaFoldDB" id="A0A699Z8D5"/>
<dbReference type="SUPFAM" id="SSF52833">
    <property type="entry name" value="Thioredoxin-like"/>
    <property type="match status" value="1"/>
</dbReference>
<comment type="caution">
    <text evidence="2">The sequence shown here is derived from an EMBL/GenBank/DDBJ whole genome shotgun (WGS) entry which is preliminary data.</text>
</comment>
<sequence>MEALVRDKGAVTGQAPLLQGLGYGSRYRAFAGAVAAKFPGVPLDMTYEATPTSTGKFEVTVNGELVFSKLAGNGFPDTASKLGPIFEAISAAIA</sequence>
<keyword evidence="3" id="KW-1185">Reference proteome</keyword>
<dbReference type="PANTHER" id="PTHR15124">
    <property type="entry name" value="SELENOPROTEIN W"/>
    <property type="match status" value="1"/>
</dbReference>
<dbReference type="NCBIfam" id="TIGR02174">
    <property type="entry name" value="CXXU_selWTH"/>
    <property type="match status" value="1"/>
</dbReference>
<dbReference type="PANTHER" id="PTHR15124:SF27">
    <property type="entry name" value="MIGRATION AND INVASION ENHANCER 1"/>
    <property type="match status" value="1"/>
</dbReference>
<dbReference type="InterPro" id="IPR011893">
    <property type="entry name" value="Selenoprotein_Rdx-typ"/>
</dbReference>
<reference evidence="2 3" key="1">
    <citation type="submission" date="2020-02" db="EMBL/GenBank/DDBJ databases">
        <title>Draft genome sequence of Haematococcus lacustris strain NIES-144.</title>
        <authorList>
            <person name="Morimoto D."/>
            <person name="Nakagawa S."/>
            <person name="Yoshida T."/>
            <person name="Sawayama S."/>
        </authorList>
    </citation>
    <scope>NUCLEOTIDE SEQUENCE [LARGE SCALE GENOMIC DNA]</scope>
    <source>
        <strain evidence="2 3">NIES-144</strain>
    </source>
</reference>
<dbReference type="InterPro" id="IPR036249">
    <property type="entry name" value="Thioredoxin-like_sf"/>
</dbReference>
<evidence type="ECO:0000256" key="1">
    <source>
        <dbReference type="ARBA" id="ARBA00023284"/>
    </source>
</evidence>
<dbReference type="GO" id="GO:0005829">
    <property type="term" value="C:cytosol"/>
    <property type="evidence" value="ECO:0007669"/>
    <property type="project" value="TreeGrafter"/>
</dbReference>
<evidence type="ECO:0000313" key="2">
    <source>
        <dbReference type="EMBL" id="GFH15104.1"/>
    </source>
</evidence>
<dbReference type="InterPro" id="IPR051441">
    <property type="entry name" value="SelW_related"/>
</dbReference>